<reference evidence="3" key="1">
    <citation type="submission" date="2016-10" db="EMBL/GenBank/DDBJ databases">
        <authorList>
            <person name="Varghese N."/>
            <person name="Submissions S."/>
        </authorList>
    </citation>
    <scope>NUCLEOTIDE SEQUENCE [LARGE SCALE GENOMIC DNA]</scope>
    <source>
        <strain evidence="3">DSM 18733</strain>
    </source>
</reference>
<evidence type="ECO:0000313" key="2">
    <source>
        <dbReference type="EMBL" id="SEK81937.1"/>
    </source>
</evidence>
<dbReference type="Proteomes" id="UP000199421">
    <property type="component" value="Unassembled WGS sequence"/>
</dbReference>
<evidence type="ECO:0000313" key="3">
    <source>
        <dbReference type="Proteomes" id="UP000199421"/>
    </source>
</evidence>
<evidence type="ECO:0000256" key="1">
    <source>
        <dbReference type="SAM" id="MobiDB-lite"/>
    </source>
</evidence>
<sequence>MRKTKAIKSSGLALQTIRATNNEKAKFKLAFSMKILLASFLLAIATLTASAQKSVVLDALSKHGIDAAILNADNIKRPDDYAFELKRTTIAAGKEGVTIAKFDPSNPAEERWTVVSIDGKSPSRSEINTFRKNQDKESTSTQPDETSYKIEKETPEQLIISYKIDPSSVSKDNAFLKDCRNYLTINLKSKKLEQAQSINEKPVKIKILKAEKLNLVIKYSWNDQAKQYFPVNESLNIDAKFLGQAANVQTISEYSNYAKK</sequence>
<feature type="compositionally biased region" description="Polar residues" evidence="1">
    <location>
        <begin position="122"/>
        <end position="131"/>
    </location>
</feature>
<dbReference type="AlphaFoldDB" id="A0A1H7K7M2"/>
<dbReference type="OrthoDB" id="1494413at2"/>
<dbReference type="EMBL" id="FOAF01000001">
    <property type="protein sequence ID" value="SEK81937.1"/>
    <property type="molecule type" value="Genomic_DNA"/>
</dbReference>
<accession>A0A1H7K7M2</accession>
<dbReference type="RefSeq" id="WP_093320225.1">
    <property type="nucleotide sequence ID" value="NZ_FOAF01000001.1"/>
</dbReference>
<feature type="region of interest" description="Disordered" evidence="1">
    <location>
        <begin position="122"/>
        <end position="147"/>
    </location>
</feature>
<gene>
    <name evidence="2" type="ORF">SAMN05661044_01233</name>
</gene>
<name>A0A1H7K7M2_OLID1</name>
<proteinExistence type="predicted"/>
<keyword evidence="3" id="KW-1185">Reference proteome</keyword>
<organism evidence="2 3">
    <name type="scientific">Olivibacter domesticus</name>
    <name type="common">Pseudosphingobacterium domesticum</name>
    <dbReference type="NCBI Taxonomy" id="407022"/>
    <lineage>
        <taxon>Bacteria</taxon>
        <taxon>Pseudomonadati</taxon>
        <taxon>Bacteroidota</taxon>
        <taxon>Sphingobacteriia</taxon>
        <taxon>Sphingobacteriales</taxon>
        <taxon>Sphingobacteriaceae</taxon>
        <taxon>Olivibacter</taxon>
    </lineage>
</organism>
<protein>
    <submittedName>
        <fullName evidence="2">Uncharacterized protein</fullName>
    </submittedName>
</protein>